<name>A0A3M7SJD1_BRAPC</name>
<dbReference type="EMBL" id="REGN01001284">
    <property type="protein sequence ID" value="RNA35812.1"/>
    <property type="molecule type" value="Genomic_DNA"/>
</dbReference>
<keyword evidence="2" id="KW-1185">Reference proteome</keyword>
<comment type="caution">
    <text evidence="1">The sequence shown here is derived from an EMBL/GenBank/DDBJ whole genome shotgun (WGS) entry which is preliminary data.</text>
</comment>
<proteinExistence type="predicted"/>
<protein>
    <submittedName>
        <fullName evidence="1">Uncharacterized protein</fullName>
    </submittedName>
</protein>
<organism evidence="1 2">
    <name type="scientific">Brachionus plicatilis</name>
    <name type="common">Marine rotifer</name>
    <name type="synonym">Brachionus muelleri</name>
    <dbReference type="NCBI Taxonomy" id="10195"/>
    <lineage>
        <taxon>Eukaryota</taxon>
        <taxon>Metazoa</taxon>
        <taxon>Spiralia</taxon>
        <taxon>Gnathifera</taxon>
        <taxon>Rotifera</taxon>
        <taxon>Eurotatoria</taxon>
        <taxon>Monogononta</taxon>
        <taxon>Pseudotrocha</taxon>
        <taxon>Ploima</taxon>
        <taxon>Brachionidae</taxon>
        <taxon>Brachionus</taxon>
    </lineage>
</organism>
<sequence length="94" mass="11027">MLHEIKARTGLVASKNVNRSNLYERLKEMLNGYSKENFESFFENKCVSYKLKFTIRLCFYLQEKIATYGYLISILFTCTANMKRCSSSVQKTNK</sequence>
<evidence type="ECO:0000313" key="1">
    <source>
        <dbReference type="EMBL" id="RNA35812.1"/>
    </source>
</evidence>
<reference evidence="1 2" key="1">
    <citation type="journal article" date="2018" name="Sci. Rep.">
        <title>Genomic signatures of local adaptation to the degree of environmental predictability in rotifers.</title>
        <authorList>
            <person name="Franch-Gras L."/>
            <person name="Hahn C."/>
            <person name="Garcia-Roger E.M."/>
            <person name="Carmona M.J."/>
            <person name="Serra M."/>
            <person name="Gomez A."/>
        </authorList>
    </citation>
    <scope>NUCLEOTIDE SEQUENCE [LARGE SCALE GENOMIC DNA]</scope>
    <source>
        <strain evidence="1">HYR1</strain>
    </source>
</reference>
<accession>A0A3M7SJD1</accession>
<evidence type="ECO:0000313" key="2">
    <source>
        <dbReference type="Proteomes" id="UP000276133"/>
    </source>
</evidence>
<dbReference type="Proteomes" id="UP000276133">
    <property type="component" value="Unassembled WGS sequence"/>
</dbReference>
<gene>
    <name evidence="1" type="ORF">BpHYR1_001902</name>
</gene>
<dbReference type="AlphaFoldDB" id="A0A3M7SJD1"/>